<feature type="transmembrane region" description="Helical" evidence="7">
    <location>
        <begin position="132"/>
        <end position="153"/>
    </location>
</feature>
<evidence type="ECO:0000313" key="8">
    <source>
        <dbReference type="EMBL" id="QPZ39309.1"/>
    </source>
</evidence>
<keyword evidence="9" id="KW-1185">Reference proteome</keyword>
<sequence length="381" mass="41646">MATLFPSREPDVHTPGETRGAGRPGSPWLVRPVDTVNRIGTRLSRNRVYRVVQHYLWEDGNLMAAGMSFYAVFAVFAGLAVGFTITGVWLSSNDALVASLIEIINSTVPGLIGPQSSDALISPEALFNTTLYGWWGAVLLIGLSWTATGWMFYTRQAVRAIFQVPRDSRNFFVKKLWDLGMAFGIGLLLIVSASVSIVGTQLLVWLGDLLGLGPHSFFVGAGGSILGILISLLINVVSLTVLFRVLSRLPIPWRALSTGVLLGSTILAGLSVASGLVLDSASRNPLLVGFTVFVALLLWFNLVSRVILLSASWISVQLADNDVTLHTPTDDERREAVEHARRIVAAADVREARERFDNARGFFARARARRHLKKVIDTVRR</sequence>
<gene>
    <name evidence="8" type="ORF">HCR76_04410</name>
</gene>
<feature type="transmembrane region" description="Helical" evidence="7">
    <location>
        <begin position="255"/>
        <end position="278"/>
    </location>
</feature>
<dbReference type="InterPro" id="IPR017039">
    <property type="entry name" value="Virul_fac_BrkB"/>
</dbReference>
<dbReference type="RefSeq" id="WP_166988578.1">
    <property type="nucleotide sequence ID" value="NZ_CP061169.1"/>
</dbReference>
<dbReference type="EMBL" id="CP061169">
    <property type="protein sequence ID" value="QPZ39309.1"/>
    <property type="molecule type" value="Genomic_DNA"/>
</dbReference>
<evidence type="ECO:0000256" key="4">
    <source>
        <dbReference type="ARBA" id="ARBA00022989"/>
    </source>
</evidence>
<accession>A0ABX6YKF6</accession>
<dbReference type="Pfam" id="PF03631">
    <property type="entry name" value="Virul_fac_BrkB"/>
    <property type="match status" value="1"/>
</dbReference>
<evidence type="ECO:0000256" key="5">
    <source>
        <dbReference type="ARBA" id="ARBA00023136"/>
    </source>
</evidence>
<evidence type="ECO:0000256" key="6">
    <source>
        <dbReference type="SAM" id="MobiDB-lite"/>
    </source>
</evidence>
<dbReference type="PANTHER" id="PTHR30213:SF1">
    <property type="entry name" value="INNER MEMBRANE PROTEIN YHJD"/>
    <property type="match status" value="1"/>
</dbReference>
<proteinExistence type="predicted"/>
<dbReference type="Proteomes" id="UP000662814">
    <property type="component" value="Chromosome"/>
</dbReference>
<name>A0ABX6YKF6_9MICO</name>
<evidence type="ECO:0000256" key="7">
    <source>
        <dbReference type="SAM" id="Phobius"/>
    </source>
</evidence>
<reference evidence="8 9" key="1">
    <citation type="submission" date="2020-12" db="EMBL/GenBank/DDBJ databases">
        <title>Microbacterium sp. HY060.</title>
        <authorList>
            <person name="Zhou J."/>
        </authorList>
    </citation>
    <scope>NUCLEOTIDE SEQUENCE [LARGE SCALE GENOMIC DNA]</scope>
    <source>
        <strain evidence="8 9">HY60</strain>
    </source>
</reference>
<feature type="transmembrane region" description="Helical" evidence="7">
    <location>
        <begin position="284"/>
        <end position="303"/>
    </location>
</feature>
<dbReference type="PANTHER" id="PTHR30213">
    <property type="entry name" value="INNER MEMBRANE PROTEIN YHJD"/>
    <property type="match status" value="1"/>
</dbReference>
<evidence type="ECO:0000313" key="9">
    <source>
        <dbReference type="Proteomes" id="UP000662814"/>
    </source>
</evidence>
<feature type="transmembrane region" description="Helical" evidence="7">
    <location>
        <begin position="217"/>
        <end position="243"/>
    </location>
</feature>
<keyword evidence="4 7" id="KW-1133">Transmembrane helix</keyword>
<feature type="transmembrane region" description="Helical" evidence="7">
    <location>
        <begin position="176"/>
        <end position="197"/>
    </location>
</feature>
<keyword evidence="2" id="KW-1003">Cell membrane</keyword>
<keyword evidence="5 7" id="KW-0472">Membrane</keyword>
<feature type="region of interest" description="Disordered" evidence="6">
    <location>
        <begin position="1"/>
        <end position="25"/>
    </location>
</feature>
<protein>
    <submittedName>
        <fullName evidence="8">YihY/virulence factor BrkB family protein</fullName>
    </submittedName>
</protein>
<organism evidence="8 9">
    <name type="scientific">Paramicrobacterium chengjingii</name>
    <dbReference type="NCBI Taxonomy" id="2769067"/>
    <lineage>
        <taxon>Bacteria</taxon>
        <taxon>Bacillati</taxon>
        <taxon>Actinomycetota</taxon>
        <taxon>Actinomycetes</taxon>
        <taxon>Micrococcales</taxon>
        <taxon>Microbacteriaceae</taxon>
        <taxon>Paramicrobacterium</taxon>
    </lineage>
</organism>
<evidence type="ECO:0000256" key="3">
    <source>
        <dbReference type="ARBA" id="ARBA00022692"/>
    </source>
</evidence>
<evidence type="ECO:0000256" key="1">
    <source>
        <dbReference type="ARBA" id="ARBA00004651"/>
    </source>
</evidence>
<feature type="transmembrane region" description="Helical" evidence="7">
    <location>
        <begin position="69"/>
        <end position="90"/>
    </location>
</feature>
<evidence type="ECO:0000256" key="2">
    <source>
        <dbReference type="ARBA" id="ARBA00022475"/>
    </source>
</evidence>
<keyword evidence="3 7" id="KW-0812">Transmembrane</keyword>
<comment type="subcellular location">
    <subcellularLocation>
        <location evidence="1">Cell membrane</location>
        <topology evidence="1">Multi-pass membrane protein</topology>
    </subcellularLocation>
</comment>